<feature type="compositionally biased region" description="Polar residues" evidence="8">
    <location>
        <begin position="1524"/>
        <end position="1534"/>
    </location>
</feature>
<dbReference type="InterPro" id="IPR003959">
    <property type="entry name" value="ATPase_AAA_core"/>
</dbReference>
<feature type="region of interest" description="Disordered" evidence="8">
    <location>
        <begin position="1310"/>
        <end position="1344"/>
    </location>
</feature>
<evidence type="ECO:0000256" key="3">
    <source>
        <dbReference type="ARBA" id="ARBA00022741"/>
    </source>
</evidence>
<dbReference type="InterPro" id="IPR045199">
    <property type="entry name" value="ATAD2-like"/>
</dbReference>
<feature type="compositionally biased region" description="Polar residues" evidence="8">
    <location>
        <begin position="1416"/>
        <end position="1427"/>
    </location>
</feature>
<accession>A0A9W9CXD5</accession>
<sequence>MSGKRKRDLWEGFDPNQSDPEDENFDPSEARARPSKKSTRGPRSKGSRPNRRTRYDGSDIDDDDDEILSDSEADNSFGDDDEDEDDEDVPVNAAGRRARKAARKAVTYAEDSDDDEIIGVSEEEDEKPAKKQKIVVLRTSRARGKASKEPVSSVGTRRTRAKTEDADDLVELTTSGKHEQPARAGSRSKSPETLARQTRNSRAAKSLKQPATDTISEATHETSFQPGEDQADAEAPREGGDGIVEDSAPDAAAEQDEDEPRRVQGDISMQDADELAAPQDADADADADADDDDDVPITGRRMTRSLRHSITGPPAEEGDGEDSDVAGQSRRSTRRTLRSRNDQPKNADEEASDFEPNESGEGEGSEADGAAGADNEEDESSEQPSRGRRTARGKKRTRAVESGDEEEDLDRDELAEEAEELTRASRSRSKRPRRRPSTPPAITYEDRASRRRAAKVDYTIKMPADPIEQEDDDDAPPPASQRRRNGGSNAPWVRAINSTFGPFGGAHGAGALLGGAWGSAADAFAGFAGGADSDSSDDEMGARSGLVGAGMTPTTAHAPGGLLGGDAEKLGVGASPNVGKIRDRKALADADPLGVDMTVDFSKVGGLANHINQLKEMVNLPLLYPEVYQRFKMTPPRGVLFHGPPGTGKTLLARALANSIGTGGRKITFYMRKGADALSKWVGEAEKQLRLLFEEARKTQPSIIFFDEIDGLAPVRSSKQEQIHASIVSTLLALMDGMDGRGQVIVIGATNRPDNIDPALRRPGRFDREFYFSLPDVEGRKSILDIHTKDWGLSDEFKLSLAKNTKGYGGADLRALCTEAALNSIQRTYPQIYTSDVKLVVDPSKINIHATDFMISIKKMVPSSERSATSGAAPLPKTVAPLLQDQLDKIVELLKNILPNKPKITALEEAMFEPYEDADHGFGRENLQQDFDKSRIFRPRMLITGAPGMGQGYIAAAILHHFERVHVQNLDLATVLGDGRPAEQVIVSMFTEVRRHKPSVIYISQIDRWYATLGDVALTALISMLKSLPPTDPILLLATTELEINEMDKMMVRDLFGYSRRNRVEITRPDGDKRMMYFDNVVSYIRKSPSDFPDPHTRKKRVLEELPIAPPPPPRVKTKEEKLAEKREDRIMLNHLKLRLQPIMDQIKKKYRSFYTPAIGRESIKYLFEEEDPNFVSPDIAQQRPFVLGQDREGNKVITEVATGHYYYNLDIGVIEERISNGFYARPRDFYKDIKTLVHDARNIGDRKMILKANEMESNVDVDVADIEIKEGTAKYEGLHARQLERVRKAEEKAKKRAAMEAAIGMVSDSTNGQGLVQSDVNGQGQANGEDEDNGPIRLGAPVPPEAARTTAHFRVMSPLPGEPQQTNPAVTNGDSVPSRPVQSSTDHTQTTQAHSQMGPPELPRVGNSQSGGGVQTQPISQMSALTSLPPGVSPSAVLNEASTTNDPSTTNRSSGNWSTQATNGYHPDMDVDVHLPDTQPPGSHPSGPSQHTGSSNSPWFPSQADAMAHGRLSNLGYSGAHGGTTSPTSSQAPTEHRPPAAERMGLPNLLNDTGPSDNSSSIRHSGGSTTTTATSSQLPIVHEEEIRAFQRELTERTSGCTIEQLEQINRELMDHIWTSKHEWNRMKVLGQLAQIFNETIRDIEEEQGVGQSSQDLLLERTRELYDR</sequence>
<dbReference type="Pfam" id="PF17862">
    <property type="entry name" value="AAA_lid_3"/>
    <property type="match status" value="1"/>
</dbReference>
<feature type="compositionally biased region" description="Low complexity" evidence="8">
    <location>
        <begin position="1566"/>
        <end position="1577"/>
    </location>
</feature>
<dbReference type="InterPro" id="IPR003593">
    <property type="entry name" value="AAA+_ATPase"/>
</dbReference>
<dbReference type="GO" id="GO:0045815">
    <property type="term" value="P:transcription initiation-coupled chromatin remodeling"/>
    <property type="evidence" value="ECO:0007669"/>
    <property type="project" value="TreeGrafter"/>
</dbReference>
<feature type="domain" description="AAA+ ATPase" evidence="9">
    <location>
        <begin position="635"/>
        <end position="776"/>
    </location>
</feature>
<evidence type="ECO:0000256" key="8">
    <source>
        <dbReference type="SAM" id="MobiDB-lite"/>
    </source>
</evidence>
<dbReference type="PANTHER" id="PTHR23069:SF0">
    <property type="entry name" value="TAT-BINDING HOMOLOG 7"/>
    <property type="match status" value="1"/>
</dbReference>
<evidence type="ECO:0000256" key="6">
    <source>
        <dbReference type="ARBA" id="ARBA00023117"/>
    </source>
</evidence>
<dbReference type="GO" id="GO:0006334">
    <property type="term" value="P:nucleosome assembly"/>
    <property type="evidence" value="ECO:0007669"/>
    <property type="project" value="TreeGrafter"/>
</dbReference>
<dbReference type="Pfam" id="PF00004">
    <property type="entry name" value="AAA"/>
    <property type="match status" value="2"/>
</dbReference>
<dbReference type="InterPro" id="IPR003960">
    <property type="entry name" value="ATPase_AAA_CS"/>
</dbReference>
<dbReference type="SMART" id="SM00382">
    <property type="entry name" value="AAA"/>
    <property type="match status" value="1"/>
</dbReference>
<evidence type="ECO:0000313" key="10">
    <source>
        <dbReference type="EMBL" id="KAJ4391145.1"/>
    </source>
</evidence>
<dbReference type="FunFam" id="3.40.50.300:FF:000061">
    <property type="entry name" value="ATPase family, AAA domain-containing 2"/>
    <property type="match status" value="1"/>
</dbReference>
<evidence type="ECO:0000313" key="11">
    <source>
        <dbReference type="Proteomes" id="UP001140453"/>
    </source>
</evidence>
<keyword evidence="6" id="KW-0103">Bromodomain</keyword>
<dbReference type="InterPro" id="IPR041569">
    <property type="entry name" value="AAA_lid_3"/>
</dbReference>
<feature type="compositionally biased region" description="Acidic residues" evidence="8">
    <location>
        <begin position="281"/>
        <end position="295"/>
    </location>
</feature>
<dbReference type="GO" id="GO:0005524">
    <property type="term" value="F:ATP binding"/>
    <property type="evidence" value="ECO:0007669"/>
    <property type="project" value="UniProtKB-KW"/>
</dbReference>
<comment type="subcellular location">
    <subcellularLocation>
        <location evidence="1">Nucleus</location>
    </subcellularLocation>
</comment>
<feature type="compositionally biased region" description="Acidic residues" evidence="8">
    <location>
        <begin position="349"/>
        <end position="366"/>
    </location>
</feature>
<feature type="compositionally biased region" description="Basic residues" evidence="8">
    <location>
        <begin position="33"/>
        <end position="52"/>
    </location>
</feature>
<evidence type="ECO:0000256" key="1">
    <source>
        <dbReference type="ARBA" id="ARBA00004123"/>
    </source>
</evidence>
<dbReference type="GO" id="GO:0042393">
    <property type="term" value="F:histone binding"/>
    <property type="evidence" value="ECO:0007669"/>
    <property type="project" value="TreeGrafter"/>
</dbReference>
<feature type="compositionally biased region" description="Acidic residues" evidence="8">
    <location>
        <begin position="110"/>
        <end position="126"/>
    </location>
</feature>
<evidence type="ECO:0000256" key="7">
    <source>
        <dbReference type="ARBA" id="ARBA00023242"/>
    </source>
</evidence>
<keyword evidence="11" id="KW-1185">Reference proteome</keyword>
<dbReference type="GO" id="GO:0003682">
    <property type="term" value="F:chromatin binding"/>
    <property type="evidence" value="ECO:0007669"/>
    <property type="project" value="TreeGrafter"/>
</dbReference>
<dbReference type="GO" id="GO:0005634">
    <property type="term" value="C:nucleus"/>
    <property type="evidence" value="ECO:0007669"/>
    <property type="project" value="UniProtKB-SubCell"/>
</dbReference>
<feature type="region of interest" description="Disordered" evidence="8">
    <location>
        <begin position="1358"/>
        <end position="1579"/>
    </location>
</feature>
<keyword evidence="4" id="KW-0378">Hydrolase</keyword>
<evidence type="ECO:0000256" key="2">
    <source>
        <dbReference type="ARBA" id="ARBA00006914"/>
    </source>
</evidence>
<keyword evidence="3" id="KW-0547">Nucleotide-binding</keyword>
<comment type="caution">
    <text evidence="10">The sequence shown here is derived from an EMBL/GenBank/DDBJ whole genome shotgun (WGS) entry which is preliminary data.</text>
</comment>
<dbReference type="InterPro" id="IPR027417">
    <property type="entry name" value="P-loop_NTPase"/>
</dbReference>
<feature type="compositionally biased region" description="Low complexity" evidence="8">
    <location>
        <begin position="1485"/>
        <end position="1496"/>
    </location>
</feature>
<gene>
    <name evidence="10" type="primary">YTA7</name>
    <name evidence="10" type="ORF">N0V93_004760</name>
</gene>
<dbReference type="PANTHER" id="PTHR23069">
    <property type="entry name" value="AAA DOMAIN-CONTAINING"/>
    <property type="match status" value="1"/>
</dbReference>
<reference evidence="10" key="1">
    <citation type="submission" date="2022-10" db="EMBL/GenBank/DDBJ databases">
        <title>Tapping the CABI collections for fungal endophytes: first genome assemblies for Collariella, Neodidymelliopsis, Ascochyta clinopodiicola, Didymella pomorum, Didymosphaeria variabile, Neocosmospora piperis and Neocucurbitaria cava.</title>
        <authorList>
            <person name="Hill R."/>
        </authorList>
    </citation>
    <scope>NUCLEOTIDE SEQUENCE</scope>
    <source>
        <strain evidence="10">IMI 355082</strain>
    </source>
</reference>
<feature type="compositionally biased region" description="Acidic residues" evidence="8">
    <location>
        <begin position="243"/>
        <end position="258"/>
    </location>
</feature>
<dbReference type="OrthoDB" id="5421at2759"/>
<name>A0A9W9CXD5_9PEZI</name>
<evidence type="ECO:0000259" key="9">
    <source>
        <dbReference type="SMART" id="SM00382"/>
    </source>
</evidence>
<dbReference type="PROSITE" id="PS00674">
    <property type="entry name" value="AAA"/>
    <property type="match status" value="1"/>
</dbReference>
<keyword evidence="7" id="KW-0539">Nucleus</keyword>
<feature type="region of interest" description="Disordered" evidence="8">
    <location>
        <begin position="530"/>
        <end position="562"/>
    </location>
</feature>
<dbReference type="EMBL" id="JAPEVB010000003">
    <property type="protein sequence ID" value="KAJ4391145.1"/>
    <property type="molecule type" value="Genomic_DNA"/>
</dbReference>
<dbReference type="FunFam" id="3.40.50.300:FF:001218">
    <property type="entry name" value="AAA family ATPase, putative"/>
    <property type="match status" value="1"/>
</dbReference>
<feature type="compositionally biased region" description="Polar residues" evidence="8">
    <location>
        <begin position="195"/>
        <end position="225"/>
    </location>
</feature>
<dbReference type="Gene3D" id="1.10.8.60">
    <property type="match status" value="1"/>
</dbReference>
<feature type="compositionally biased region" description="Polar residues" evidence="8">
    <location>
        <begin position="1310"/>
        <end position="1327"/>
    </location>
</feature>
<feature type="compositionally biased region" description="Polar residues" evidence="8">
    <location>
        <begin position="1551"/>
        <end position="1564"/>
    </location>
</feature>
<feature type="compositionally biased region" description="Basic and acidic residues" evidence="8">
    <location>
        <begin position="339"/>
        <end position="348"/>
    </location>
</feature>
<organism evidence="10 11">
    <name type="scientific">Gnomoniopsis smithogilvyi</name>
    <dbReference type="NCBI Taxonomy" id="1191159"/>
    <lineage>
        <taxon>Eukaryota</taxon>
        <taxon>Fungi</taxon>
        <taxon>Dikarya</taxon>
        <taxon>Ascomycota</taxon>
        <taxon>Pezizomycotina</taxon>
        <taxon>Sordariomycetes</taxon>
        <taxon>Sordariomycetidae</taxon>
        <taxon>Diaporthales</taxon>
        <taxon>Gnomoniaceae</taxon>
        <taxon>Gnomoniopsis</taxon>
    </lineage>
</organism>
<dbReference type="Gene3D" id="3.40.50.300">
    <property type="entry name" value="P-loop containing nucleotide triphosphate hydrolases"/>
    <property type="match status" value="2"/>
</dbReference>
<evidence type="ECO:0000256" key="4">
    <source>
        <dbReference type="ARBA" id="ARBA00022801"/>
    </source>
</evidence>
<protein>
    <submittedName>
        <fullName evidence="10">TAT-binding protein-like protein 7, AAA ATPase</fullName>
    </submittedName>
</protein>
<dbReference type="CDD" id="cd05491">
    <property type="entry name" value="Bromo_TBP7_like"/>
    <property type="match status" value="1"/>
</dbReference>
<feature type="compositionally biased region" description="Acidic residues" evidence="8">
    <location>
        <begin position="402"/>
        <end position="419"/>
    </location>
</feature>
<feature type="compositionally biased region" description="Polar residues" evidence="8">
    <location>
        <begin position="1364"/>
        <end position="1396"/>
    </location>
</feature>
<feature type="compositionally biased region" description="Basic residues" evidence="8">
    <location>
        <begin position="386"/>
        <end position="397"/>
    </location>
</feature>
<dbReference type="SUPFAM" id="SSF52540">
    <property type="entry name" value="P-loop containing nucleoside triphosphate hydrolases"/>
    <property type="match status" value="2"/>
</dbReference>
<feature type="compositionally biased region" description="Acidic residues" evidence="8">
    <location>
        <begin position="58"/>
        <end position="89"/>
    </location>
</feature>
<feature type="compositionally biased region" description="Basic residues" evidence="8">
    <location>
        <begin position="425"/>
        <end position="436"/>
    </location>
</feature>
<feature type="region of interest" description="Disordered" evidence="8">
    <location>
        <begin position="1"/>
        <end position="493"/>
    </location>
</feature>
<dbReference type="Proteomes" id="UP001140453">
    <property type="component" value="Unassembled WGS sequence"/>
</dbReference>
<dbReference type="GO" id="GO:0006337">
    <property type="term" value="P:nucleosome disassembly"/>
    <property type="evidence" value="ECO:0007669"/>
    <property type="project" value="TreeGrafter"/>
</dbReference>
<feature type="compositionally biased region" description="Polar residues" evidence="8">
    <location>
        <begin position="1441"/>
        <end position="1464"/>
    </location>
</feature>
<keyword evidence="5" id="KW-0067">ATP-binding</keyword>
<dbReference type="GO" id="GO:0016887">
    <property type="term" value="F:ATP hydrolysis activity"/>
    <property type="evidence" value="ECO:0007669"/>
    <property type="project" value="InterPro"/>
</dbReference>
<proteinExistence type="inferred from homology"/>
<evidence type="ECO:0000256" key="5">
    <source>
        <dbReference type="ARBA" id="ARBA00022840"/>
    </source>
</evidence>
<comment type="similarity">
    <text evidence="2">Belongs to the AAA ATPase family.</text>
</comment>